<evidence type="ECO:0000313" key="11">
    <source>
        <dbReference type="EMBL" id="SDP64679.1"/>
    </source>
</evidence>
<feature type="transmembrane region" description="Helical" evidence="7">
    <location>
        <begin position="48"/>
        <end position="65"/>
    </location>
</feature>
<feature type="transmembrane region" description="Helical" evidence="7">
    <location>
        <begin position="155"/>
        <end position="176"/>
    </location>
</feature>
<comment type="subcellular location">
    <subcellularLocation>
        <location evidence="1">Membrane</location>
        <topology evidence="1">Multi-pass membrane protein</topology>
    </subcellularLocation>
</comment>
<keyword evidence="6 7" id="KW-0472">Membrane</keyword>
<dbReference type="GO" id="GO:0008324">
    <property type="term" value="F:monoatomic cation transmembrane transporter activity"/>
    <property type="evidence" value="ECO:0007669"/>
    <property type="project" value="InterPro"/>
</dbReference>
<evidence type="ECO:0000256" key="7">
    <source>
        <dbReference type="SAM" id="Phobius"/>
    </source>
</evidence>
<dbReference type="SUPFAM" id="SSF53146">
    <property type="entry name" value="Nitrogenase accessory factor-like"/>
    <property type="match status" value="1"/>
</dbReference>
<dbReference type="InterPro" id="IPR036837">
    <property type="entry name" value="Cation_efflux_CTD_sf"/>
</dbReference>
<sequence length="411" mass="45274">MVMRGEEFVMIETSERVAWLSILVNLVLVSIKTALAFLSGSIAVRADALHSLADVLSSIIIIIGIKISKRSSRAFPYGLYKVENLVALVTSVLIVFAGYEIIKKVFDSRQSIPTDIPLTCAGIIGTIIIAWLFSRYELKVGLQTKSPSLIADSRHILTDVLSSVVILAAMVGSAIGFALDRYAAVVVVLFIGRAAIRIFLDSVRVLLDASLDFDTLSKIRDLVLADARVLEINGIWGRNAGRYKFVELDISLHVQELQKGHRISEELENRIKLAIPEVDRVLIHYQPRTKKHLVYGIPLAEDKKTISDHFGEAPFFRLCCLENSGGGVVNEQVLVNPYCKESKAKGIKVAKWLLENNMDILLTHQDQSGKGPGFVLGDGGAEILLTSEVDSNKAIAAVQEEMRHVTFPVKE</sequence>
<organism evidence="11 12">
    <name type="scientific">Desulforhopalus singaporensis</name>
    <dbReference type="NCBI Taxonomy" id="91360"/>
    <lineage>
        <taxon>Bacteria</taxon>
        <taxon>Pseudomonadati</taxon>
        <taxon>Thermodesulfobacteriota</taxon>
        <taxon>Desulfobulbia</taxon>
        <taxon>Desulfobulbales</taxon>
        <taxon>Desulfocapsaceae</taxon>
        <taxon>Desulforhopalus</taxon>
    </lineage>
</organism>
<feature type="transmembrane region" description="Helical" evidence="7">
    <location>
        <begin position="85"/>
        <end position="102"/>
    </location>
</feature>
<dbReference type="OrthoDB" id="9806522at2"/>
<dbReference type="InterPro" id="IPR058533">
    <property type="entry name" value="Cation_efflux_TM"/>
</dbReference>
<evidence type="ECO:0000259" key="8">
    <source>
        <dbReference type="Pfam" id="PF01545"/>
    </source>
</evidence>
<name>A0A1H0UET7_9BACT</name>
<evidence type="ECO:0000313" key="12">
    <source>
        <dbReference type="Proteomes" id="UP000199073"/>
    </source>
</evidence>
<dbReference type="SUPFAM" id="SSF160240">
    <property type="entry name" value="Cation efflux protein cytoplasmic domain-like"/>
    <property type="match status" value="1"/>
</dbReference>
<evidence type="ECO:0000259" key="9">
    <source>
        <dbReference type="Pfam" id="PF02579"/>
    </source>
</evidence>
<feature type="transmembrane region" description="Helical" evidence="7">
    <location>
        <begin position="182"/>
        <end position="200"/>
    </location>
</feature>
<keyword evidence="4 7" id="KW-0812">Transmembrane</keyword>
<protein>
    <submittedName>
        <fullName evidence="11">Cation diffusion facilitator family transporter</fullName>
    </submittedName>
</protein>
<dbReference type="PANTHER" id="PTHR43840:SF15">
    <property type="entry name" value="MITOCHONDRIAL METAL TRANSPORTER 1-RELATED"/>
    <property type="match status" value="1"/>
</dbReference>
<dbReference type="Gene3D" id="1.20.1510.10">
    <property type="entry name" value="Cation efflux protein transmembrane domain"/>
    <property type="match status" value="1"/>
</dbReference>
<evidence type="ECO:0000256" key="6">
    <source>
        <dbReference type="ARBA" id="ARBA00023136"/>
    </source>
</evidence>
<evidence type="ECO:0000256" key="1">
    <source>
        <dbReference type="ARBA" id="ARBA00004141"/>
    </source>
</evidence>
<proteinExistence type="inferred from homology"/>
<dbReference type="STRING" id="91360.SAMN05660330_03522"/>
<feature type="transmembrane region" description="Helical" evidence="7">
    <location>
        <begin position="20"/>
        <end position="42"/>
    </location>
</feature>
<evidence type="ECO:0000256" key="5">
    <source>
        <dbReference type="ARBA" id="ARBA00022989"/>
    </source>
</evidence>
<keyword evidence="5 7" id="KW-1133">Transmembrane helix</keyword>
<dbReference type="Gene3D" id="3.30.70.1350">
    <property type="entry name" value="Cation efflux protein, cytoplasmic domain"/>
    <property type="match status" value="1"/>
</dbReference>
<feature type="domain" description="Dinitrogenase iron-molybdenum cofactor biosynthesis" evidence="9">
    <location>
        <begin position="303"/>
        <end position="365"/>
    </location>
</feature>
<keyword evidence="12" id="KW-1185">Reference proteome</keyword>
<reference evidence="11 12" key="1">
    <citation type="submission" date="2016-10" db="EMBL/GenBank/DDBJ databases">
        <authorList>
            <person name="de Groot N.N."/>
        </authorList>
    </citation>
    <scope>NUCLEOTIDE SEQUENCE [LARGE SCALE GENOMIC DNA]</scope>
    <source>
        <strain evidence="11 12">DSM 12130</strain>
    </source>
</reference>
<dbReference type="Pfam" id="PF02579">
    <property type="entry name" value="Nitro_FeMo-Co"/>
    <property type="match status" value="1"/>
</dbReference>
<feature type="domain" description="Cation efflux protein cytoplasmic" evidence="10">
    <location>
        <begin position="213"/>
        <end position="287"/>
    </location>
</feature>
<dbReference type="Gene3D" id="3.30.420.130">
    <property type="entry name" value="Dinitrogenase iron-molybdenum cofactor biosynthesis domain"/>
    <property type="match status" value="1"/>
</dbReference>
<dbReference type="InterPro" id="IPR036105">
    <property type="entry name" value="DiNase_FeMo-co_biosyn_sf"/>
</dbReference>
<dbReference type="InterPro" id="IPR027469">
    <property type="entry name" value="Cation_efflux_TMD_sf"/>
</dbReference>
<dbReference type="Pfam" id="PF16916">
    <property type="entry name" value="ZT_dimer"/>
    <property type="match status" value="1"/>
</dbReference>
<evidence type="ECO:0000256" key="4">
    <source>
        <dbReference type="ARBA" id="ARBA00022692"/>
    </source>
</evidence>
<evidence type="ECO:0000256" key="2">
    <source>
        <dbReference type="ARBA" id="ARBA00008114"/>
    </source>
</evidence>
<keyword evidence="3" id="KW-0813">Transport</keyword>
<dbReference type="InterPro" id="IPR027470">
    <property type="entry name" value="Cation_efflux_CTD"/>
</dbReference>
<feature type="transmembrane region" description="Helical" evidence="7">
    <location>
        <begin position="114"/>
        <end position="134"/>
    </location>
</feature>
<dbReference type="PANTHER" id="PTHR43840">
    <property type="entry name" value="MITOCHONDRIAL METAL TRANSPORTER 1-RELATED"/>
    <property type="match status" value="1"/>
</dbReference>
<dbReference type="EMBL" id="FNJI01000031">
    <property type="protein sequence ID" value="SDP64679.1"/>
    <property type="molecule type" value="Genomic_DNA"/>
</dbReference>
<gene>
    <name evidence="11" type="ORF">SAMN05660330_03522</name>
</gene>
<dbReference type="AlphaFoldDB" id="A0A1H0UET7"/>
<dbReference type="Pfam" id="PF01545">
    <property type="entry name" value="Cation_efflux"/>
    <property type="match status" value="1"/>
</dbReference>
<dbReference type="GO" id="GO:0016020">
    <property type="term" value="C:membrane"/>
    <property type="evidence" value="ECO:0007669"/>
    <property type="project" value="UniProtKB-SubCell"/>
</dbReference>
<comment type="similarity">
    <text evidence="2">Belongs to the cation diffusion facilitator (CDF) transporter (TC 2.A.4) family.</text>
</comment>
<dbReference type="SUPFAM" id="SSF161111">
    <property type="entry name" value="Cation efflux protein transmembrane domain-like"/>
    <property type="match status" value="1"/>
</dbReference>
<evidence type="ECO:0000256" key="3">
    <source>
        <dbReference type="ARBA" id="ARBA00022448"/>
    </source>
</evidence>
<feature type="domain" description="Cation efflux protein transmembrane" evidence="8">
    <location>
        <begin position="19"/>
        <end position="207"/>
    </location>
</feature>
<accession>A0A1H0UET7</accession>
<dbReference type="InterPro" id="IPR002524">
    <property type="entry name" value="Cation_efflux"/>
</dbReference>
<dbReference type="Proteomes" id="UP000199073">
    <property type="component" value="Unassembled WGS sequence"/>
</dbReference>
<evidence type="ECO:0000259" key="10">
    <source>
        <dbReference type="Pfam" id="PF16916"/>
    </source>
</evidence>
<dbReference type="NCBIfam" id="TIGR01297">
    <property type="entry name" value="CDF"/>
    <property type="match status" value="1"/>
</dbReference>
<dbReference type="InterPro" id="IPR050291">
    <property type="entry name" value="CDF_Transporter"/>
</dbReference>
<dbReference type="InterPro" id="IPR003731">
    <property type="entry name" value="Di-Nase_FeMo-co_biosynth"/>
</dbReference>